<evidence type="ECO:0000256" key="1">
    <source>
        <dbReference type="ARBA" id="ARBA00003046"/>
    </source>
</evidence>
<dbReference type="InterPro" id="IPR036126">
    <property type="entry name" value="TBCA_sf"/>
</dbReference>
<keyword evidence="11" id="KW-1185">Reference proteome</keyword>
<comment type="function">
    <text evidence="1">Tubulin-folding protein; involved in the early step of the tubulin folding pathway.</text>
</comment>
<dbReference type="Proteomes" id="UP000321570">
    <property type="component" value="Unassembled WGS sequence"/>
</dbReference>
<dbReference type="Proteomes" id="UP000274504">
    <property type="component" value="Unassembled WGS sequence"/>
</dbReference>
<dbReference type="SUPFAM" id="SSF46988">
    <property type="entry name" value="Tubulin chaperone cofactor A"/>
    <property type="match status" value="1"/>
</dbReference>
<dbReference type="PANTHER" id="PTHR21500:SF0">
    <property type="entry name" value="TUBULIN-SPECIFIC CHAPERONE A"/>
    <property type="match status" value="1"/>
</dbReference>
<dbReference type="OrthoDB" id="296187at2759"/>
<dbReference type="GO" id="GO:0005829">
    <property type="term" value="C:cytosol"/>
    <property type="evidence" value="ECO:0007669"/>
    <property type="project" value="TreeGrafter"/>
</dbReference>
<keyword evidence="7" id="KW-0175">Coiled coil</keyword>
<dbReference type="EMBL" id="CABIJS010000577">
    <property type="protein sequence ID" value="VUZ53851.1"/>
    <property type="molecule type" value="Genomic_DNA"/>
</dbReference>
<dbReference type="AlphaFoldDB" id="A0A0R3SGD2"/>
<dbReference type="Pfam" id="PF02970">
    <property type="entry name" value="TBCA"/>
    <property type="match status" value="1"/>
</dbReference>
<evidence type="ECO:0000313" key="12">
    <source>
        <dbReference type="WBParaSite" id="HDID_0000395401-mRNA-1"/>
    </source>
</evidence>
<evidence type="ECO:0000256" key="3">
    <source>
        <dbReference type="ARBA" id="ARBA00015002"/>
    </source>
</evidence>
<organism evidence="12">
    <name type="scientific">Hymenolepis diminuta</name>
    <name type="common">Rat tapeworm</name>
    <dbReference type="NCBI Taxonomy" id="6216"/>
    <lineage>
        <taxon>Eukaryota</taxon>
        <taxon>Metazoa</taxon>
        <taxon>Spiralia</taxon>
        <taxon>Lophotrochozoa</taxon>
        <taxon>Platyhelminthes</taxon>
        <taxon>Cestoda</taxon>
        <taxon>Eucestoda</taxon>
        <taxon>Cyclophyllidea</taxon>
        <taxon>Hymenolepididae</taxon>
        <taxon>Hymenolepis</taxon>
    </lineage>
</organism>
<comment type="subunit">
    <text evidence="5 6">Supercomplex made of cofactors A to E. Cofactors A and D function by capturing and stabilizing tubulin in a quasi-native conformation. Cofactor E binds to the cofactor D-tubulin complex; interaction with cofactor C then causes the release of tubulin polypeptides that are committed to the native state.</text>
</comment>
<reference evidence="9 11" key="3">
    <citation type="submission" date="2019-07" db="EMBL/GenBank/DDBJ databases">
        <authorList>
            <person name="Jastrzebski P J."/>
            <person name="Paukszto L."/>
            <person name="Jastrzebski P J."/>
        </authorList>
    </citation>
    <scope>NUCLEOTIDE SEQUENCE [LARGE SCALE GENOMIC DNA]</scope>
    <source>
        <strain evidence="9 11">WMS-il1</strain>
    </source>
</reference>
<evidence type="ECO:0000256" key="2">
    <source>
        <dbReference type="ARBA" id="ARBA00006806"/>
    </source>
</evidence>
<dbReference type="WBParaSite" id="HDID_0000395401-mRNA-1">
    <property type="protein sequence ID" value="HDID_0000395401-mRNA-1"/>
    <property type="gene ID" value="HDID_0000395401"/>
</dbReference>
<evidence type="ECO:0000256" key="5">
    <source>
        <dbReference type="ARBA" id="ARBA00026055"/>
    </source>
</evidence>
<protein>
    <recommendedName>
        <fullName evidence="3 6">Tubulin-specific chaperone A</fullName>
    </recommendedName>
</protein>
<gene>
    <name evidence="8" type="ORF">HDID_LOCUS3952</name>
    <name evidence="9" type="ORF">WMSIL1_LOCUS12095</name>
</gene>
<dbReference type="GO" id="GO:0005874">
    <property type="term" value="C:microtubule"/>
    <property type="evidence" value="ECO:0007669"/>
    <property type="project" value="UniProtKB-KW"/>
</dbReference>
<evidence type="ECO:0000256" key="4">
    <source>
        <dbReference type="ARBA" id="ARBA00023186"/>
    </source>
</evidence>
<keyword evidence="6" id="KW-0206">Cytoskeleton</keyword>
<keyword evidence="6" id="KW-0493">Microtubule</keyword>
<dbReference type="GO" id="GO:0007021">
    <property type="term" value="P:tubulin complex assembly"/>
    <property type="evidence" value="ECO:0007669"/>
    <property type="project" value="UniProtKB-UniRule"/>
</dbReference>
<proteinExistence type="inferred from homology"/>
<accession>A0A0R3SGD2</accession>
<evidence type="ECO:0000256" key="7">
    <source>
        <dbReference type="SAM" id="Coils"/>
    </source>
</evidence>
<dbReference type="GO" id="GO:0007023">
    <property type="term" value="P:post-chaperonin tubulin folding pathway"/>
    <property type="evidence" value="ECO:0007669"/>
    <property type="project" value="UniProtKB-UniRule"/>
</dbReference>
<dbReference type="STRING" id="6216.A0A0R3SGD2"/>
<evidence type="ECO:0000313" key="10">
    <source>
        <dbReference type="Proteomes" id="UP000274504"/>
    </source>
</evidence>
<reference evidence="12" key="1">
    <citation type="submission" date="2017-02" db="UniProtKB">
        <authorList>
            <consortium name="WormBaseParasite"/>
        </authorList>
    </citation>
    <scope>IDENTIFICATION</scope>
</reference>
<dbReference type="GO" id="GO:0048487">
    <property type="term" value="F:beta-tubulin binding"/>
    <property type="evidence" value="ECO:0007669"/>
    <property type="project" value="InterPro"/>
</dbReference>
<feature type="coiled-coil region" evidence="7">
    <location>
        <begin position="13"/>
        <end position="47"/>
    </location>
</feature>
<evidence type="ECO:0000313" key="11">
    <source>
        <dbReference type="Proteomes" id="UP000321570"/>
    </source>
</evidence>
<keyword evidence="6" id="KW-0963">Cytoplasm</keyword>
<dbReference type="PANTHER" id="PTHR21500">
    <property type="entry name" value="TUBULIN-SPECIFIC CHAPERONE A"/>
    <property type="match status" value="1"/>
</dbReference>
<evidence type="ECO:0000313" key="8">
    <source>
        <dbReference type="EMBL" id="VDL41474.1"/>
    </source>
</evidence>
<dbReference type="EMBL" id="UYSG01001341">
    <property type="protein sequence ID" value="VDL41474.1"/>
    <property type="molecule type" value="Genomic_DNA"/>
</dbReference>
<evidence type="ECO:0000256" key="6">
    <source>
        <dbReference type="RuleBase" id="RU364030"/>
    </source>
</evidence>
<reference evidence="8 10" key="2">
    <citation type="submission" date="2018-11" db="EMBL/GenBank/DDBJ databases">
        <authorList>
            <consortium name="Pathogen Informatics"/>
        </authorList>
    </citation>
    <scope>NUCLEOTIDE SEQUENCE [LARGE SCALE GENOMIC DNA]</scope>
</reference>
<comment type="similarity">
    <text evidence="2 6">Belongs to the TBCA family.</text>
</comment>
<comment type="subcellular location">
    <subcellularLocation>
        <location evidence="6">Cytoplasm</location>
        <location evidence="6">Cytoskeleton</location>
    </subcellularLocation>
</comment>
<evidence type="ECO:0000313" key="9">
    <source>
        <dbReference type="EMBL" id="VUZ53851.1"/>
    </source>
</evidence>
<dbReference type="Gene3D" id="1.20.58.90">
    <property type="match status" value="1"/>
</dbReference>
<keyword evidence="4 6" id="KW-0143">Chaperone</keyword>
<sequence length="113" mass="13045">MATSATDPRLRQLKIKSNVVKRIAKDKEKYEEEYTILQRKHEEKKASGAEDIVIKKSNELLEETKMMISDCSSRLTKAYGDLETCFGDCFDLCDHEEYKCAKTILDEKCSCDH</sequence>
<dbReference type="InterPro" id="IPR004226">
    <property type="entry name" value="TBCA"/>
</dbReference>
<name>A0A0R3SGD2_HYMDI</name>